<evidence type="ECO:0008006" key="3">
    <source>
        <dbReference type="Google" id="ProtNLM"/>
    </source>
</evidence>
<dbReference type="InterPro" id="IPR016186">
    <property type="entry name" value="C-type_lectin-like/link_sf"/>
</dbReference>
<evidence type="ECO:0000313" key="2">
    <source>
        <dbReference type="Proteomes" id="UP000299102"/>
    </source>
</evidence>
<proteinExistence type="predicted"/>
<dbReference type="InterPro" id="IPR016187">
    <property type="entry name" value="CTDL_fold"/>
</dbReference>
<dbReference type="EMBL" id="BGZK01000615">
    <property type="protein sequence ID" value="GBP53089.1"/>
    <property type="molecule type" value="Genomic_DNA"/>
</dbReference>
<protein>
    <recommendedName>
        <fullName evidence="3">C-type lectin domain-containing protein</fullName>
    </recommendedName>
</protein>
<dbReference type="Gene3D" id="3.10.100.10">
    <property type="entry name" value="Mannose-Binding Protein A, subunit A"/>
    <property type="match status" value="1"/>
</dbReference>
<reference evidence="1 2" key="1">
    <citation type="journal article" date="2019" name="Commun. Biol.">
        <title>The bagworm genome reveals a unique fibroin gene that provides high tensile strength.</title>
        <authorList>
            <person name="Kono N."/>
            <person name="Nakamura H."/>
            <person name="Ohtoshi R."/>
            <person name="Tomita M."/>
            <person name="Numata K."/>
            <person name="Arakawa K."/>
        </authorList>
    </citation>
    <scope>NUCLEOTIDE SEQUENCE [LARGE SCALE GENOMIC DNA]</scope>
</reference>
<evidence type="ECO:0000313" key="1">
    <source>
        <dbReference type="EMBL" id="GBP53089.1"/>
    </source>
</evidence>
<dbReference type="Proteomes" id="UP000299102">
    <property type="component" value="Unassembled WGS sequence"/>
</dbReference>
<dbReference type="SUPFAM" id="SSF56436">
    <property type="entry name" value="C-type lectin-like"/>
    <property type="match status" value="1"/>
</dbReference>
<dbReference type="AlphaFoldDB" id="A0A4C1WS01"/>
<comment type="caution">
    <text evidence="1">The sequence shown here is derived from an EMBL/GenBank/DDBJ whole genome shotgun (WGS) entry which is preliminary data.</text>
</comment>
<gene>
    <name evidence="1" type="ORF">EVAR_43375_1</name>
</gene>
<organism evidence="1 2">
    <name type="scientific">Eumeta variegata</name>
    <name type="common">Bagworm moth</name>
    <name type="synonym">Eumeta japonica</name>
    <dbReference type="NCBI Taxonomy" id="151549"/>
    <lineage>
        <taxon>Eukaryota</taxon>
        <taxon>Metazoa</taxon>
        <taxon>Ecdysozoa</taxon>
        <taxon>Arthropoda</taxon>
        <taxon>Hexapoda</taxon>
        <taxon>Insecta</taxon>
        <taxon>Pterygota</taxon>
        <taxon>Neoptera</taxon>
        <taxon>Endopterygota</taxon>
        <taxon>Lepidoptera</taxon>
        <taxon>Glossata</taxon>
        <taxon>Ditrysia</taxon>
        <taxon>Tineoidea</taxon>
        <taxon>Psychidae</taxon>
        <taxon>Oiketicinae</taxon>
        <taxon>Eumeta</taxon>
    </lineage>
</organism>
<name>A0A4C1WS01_EUMVA</name>
<sequence>MMQLRSKSPQPKLEMKVILCSAYLELSYYIFFRDNQLEEREEHLSRKWASRVAAPPALLLSFLRAAAPSTRKDASSALRNHAWPGGTVDAVYWVGASDAAHEGEFRWVDGRPFAYARERPRITLT</sequence>
<keyword evidence="2" id="KW-1185">Reference proteome</keyword>
<accession>A0A4C1WS01</accession>
<dbReference type="OrthoDB" id="6339005at2759"/>